<dbReference type="Pfam" id="PF07748">
    <property type="entry name" value="Glyco_hydro_38C"/>
    <property type="match status" value="1"/>
</dbReference>
<dbReference type="Gene3D" id="2.60.40.2210">
    <property type="match status" value="1"/>
</dbReference>
<dbReference type="CDD" id="cd10814">
    <property type="entry name" value="GH38N_AMII_SpGH38_like"/>
    <property type="match status" value="1"/>
</dbReference>
<dbReference type="InterPro" id="IPR041147">
    <property type="entry name" value="GH38_C"/>
</dbReference>
<dbReference type="InterPro" id="IPR015341">
    <property type="entry name" value="Glyco_hydro_38_cen"/>
</dbReference>
<dbReference type="PANTHER" id="PTHR46017">
    <property type="entry name" value="ALPHA-MANNOSIDASE 2C1"/>
    <property type="match status" value="1"/>
</dbReference>
<dbReference type="InterPro" id="IPR028995">
    <property type="entry name" value="Glyco_hydro_57/38_cen_sf"/>
</dbReference>
<dbReference type="Gene3D" id="3.20.110.10">
    <property type="entry name" value="Glycoside hydrolase 38, N terminal domain"/>
    <property type="match status" value="1"/>
</dbReference>
<comment type="caution">
    <text evidence="6">The sequence shown here is derived from an EMBL/GenBank/DDBJ whole genome shotgun (WGS) entry which is preliminary data.</text>
</comment>
<dbReference type="InterPro" id="IPR011330">
    <property type="entry name" value="Glyco_hydro/deAcase_b/a-brl"/>
</dbReference>
<evidence type="ECO:0000256" key="4">
    <source>
        <dbReference type="ARBA" id="ARBA00023295"/>
    </source>
</evidence>
<dbReference type="Pfam" id="PF17677">
    <property type="entry name" value="Glyco_hydro38C2"/>
    <property type="match status" value="1"/>
</dbReference>
<keyword evidence="2" id="KW-0479">Metal-binding</keyword>
<dbReference type="SUPFAM" id="SSF74650">
    <property type="entry name" value="Galactose mutarotase-like"/>
    <property type="match status" value="1"/>
</dbReference>
<dbReference type="SMART" id="SM00872">
    <property type="entry name" value="Alpha-mann_mid"/>
    <property type="match status" value="1"/>
</dbReference>
<evidence type="ECO:0000256" key="1">
    <source>
        <dbReference type="ARBA" id="ARBA00009792"/>
    </source>
</evidence>
<dbReference type="RefSeq" id="WP_322420425.1">
    <property type="nucleotide sequence ID" value="NZ_JAXQNN010000001.1"/>
</dbReference>
<keyword evidence="3" id="KW-0378">Hydrolase</keyword>
<dbReference type="Pfam" id="PF18438">
    <property type="entry name" value="Glyco_hydro_38"/>
    <property type="match status" value="1"/>
</dbReference>
<dbReference type="InterPro" id="IPR041509">
    <property type="entry name" value="GH38_beta-1"/>
</dbReference>
<dbReference type="PANTHER" id="PTHR46017:SF2">
    <property type="entry name" value="MANNOSYLGLYCERATE HYDROLASE"/>
    <property type="match status" value="1"/>
</dbReference>
<dbReference type="Proteomes" id="UP001292084">
    <property type="component" value="Unassembled WGS sequence"/>
</dbReference>
<evidence type="ECO:0000313" key="6">
    <source>
        <dbReference type="EMBL" id="MDZ5711419.1"/>
    </source>
</evidence>
<evidence type="ECO:0000256" key="3">
    <source>
        <dbReference type="ARBA" id="ARBA00022801"/>
    </source>
</evidence>
<feature type="domain" description="Glycoside hydrolase family 38 central" evidence="5">
    <location>
        <begin position="295"/>
        <end position="366"/>
    </location>
</feature>
<dbReference type="EMBL" id="JAXQNN010000001">
    <property type="protein sequence ID" value="MDZ5711419.1"/>
    <property type="molecule type" value="Genomic_DNA"/>
</dbReference>
<dbReference type="Gene3D" id="1.20.1270.50">
    <property type="entry name" value="Glycoside hydrolase family 38, central domain"/>
    <property type="match status" value="1"/>
</dbReference>
<dbReference type="SUPFAM" id="SSF88688">
    <property type="entry name" value="Families 57/38 glycoside transferase middle domain"/>
    <property type="match status" value="1"/>
</dbReference>
<name>A0ABU5KJV3_9BACL</name>
<keyword evidence="4" id="KW-0326">Glycosidase</keyword>
<dbReference type="InterPro" id="IPR000602">
    <property type="entry name" value="Glyco_hydro_38_N"/>
</dbReference>
<keyword evidence="7" id="KW-1185">Reference proteome</keyword>
<dbReference type="Pfam" id="PF01074">
    <property type="entry name" value="Glyco_hydro_38N"/>
    <property type="match status" value="1"/>
</dbReference>
<organism evidence="6 7">
    <name type="scientific">Jeotgalibacillus haloalkalitolerans</name>
    <dbReference type="NCBI Taxonomy" id="3104292"/>
    <lineage>
        <taxon>Bacteria</taxon>
        <taxon>Bacillati</taxon>
        <taxon>Bacillota</taxon>
        <taxon>Bacilli</taxon>
        <taxon>Bacillales</taxon>
        <taxon>Caryophanaceae</taxon>
        <taxon>Jeotgalibacillus</taxon>
    </lineage>
</organism>
<evidence type="ECO:0000256" key="2">
    <source>
        <dbReference type="ARBA" id="ARBA00022723"/>
    </source>
</evidence>
<dbReference type="Gene3D" id="2.60.40.2220">
    <property type="match status" value="1"/>
</dbReference>
<accession>A0ABU5KJV3</accession>
<evidence type="ECO:0000259" key="5">
    <source>
        <dbReference type="SMART" id="SM00872"/>
    </source>
</evidence>
<dbReference type="InterPro" id="IPR027291">
    <property type="entry name" value="Glyco_hydro_38_N_sf"/>
</dbReference>
<evidence type="ECO:0000313" key="7">
    <source>
        <dbReference type="Proteomes" id="UP001292084"/>
    </source>
</evidence>
<reference evidence="6 7" key="1">
    <citation type="submission" date="2023-12" db="EMBL/GenBank/DDBJ databases">
        <title>Jeotgalibacillus haloalkaliphilus sp. nov., a novel salt-tolerant bacteria, isolated from the estuary of the Fenhe River into the Yellow River.</title>
        <authorList>
            <person name="Li Y."/>
        </authorList>
    </citation>
    <scope>NUCLEOTIDE SEQUENCE [LARGE SCALE GENOMIC DNA]</scope>
    <source>
        <strain evidence="6 7">HH7-29</strain>
    </source>
</reference>
<dbReference type="Gene3D" id="2.70.98.30">
    <property type="entry name" value="Golgi alpha-mannosidase II, domain 4"/>
    <property type="match status" value="1"/>
</dbReference>
<dbReference type="Pfam" id="PF09261">
    <property type="entry name" value="Alpha-mann_mid"/>
    <property type="match status" value="1"/>
</dbReference>
<dbReference type="InterPro" id="IPR011013">
    <property type="entry name" value="Gal_mutarotase_sf_dom"/>
</dbReference>
<gene>
    <name evidence="6" type="ORF">UFB30_04245</name>
</gene>
<dbReference type="InterPro" id="IPR037094">
    <property type="entry name" value="Glyco_hydro_38_cen_sf"/>
</dbReference>
<protein>
    <submittedName>
        <fullName evidence="6">Alpha-mannosidase</fullName>
    </submittedName>
</protein>
<sequence length="892" mass="101792">MTKKTAHIISHSHWDREWYMSLEEHRYYLVQLFDDLLTMLKDDPDYHSFHLDGQTIMVDDYLQVRPDRKEEVEKYIHEGRLVIGPWYILQDAFLTSAEANIRNLLYGMKTTRKYGQDGNLGYFPDTFGVYGQAPQILKQAGIDTAAFGRGVTPTGFNNQVFHDDYSSPYSEMTWEAPDGSQVLGILFANWYSNGNEIPSDGTAEAFWDQKLRDAERFASTSELLFMNGCDHQPVQKDITKAIKIANELRPEIEFRHSSFQDYIAEVKKDLPNQLQVVKGELRNQKTDGWSTLVNTASARIYLKQANDRCQTLLEKVMEPLGCFAEDQALHSDFTEYYWKLLMENHPHDSICGCSVDHVHQEMETRFMKVETGVQRYIDEQLKSIAEKIDTTHQHPGAIPLLIMNTAASREKQVIRKVIHLHKIYFSEKPFQEIPALLQKKSAGTFYAENGEGEKFATVTKDNGIVFGYDLPDDGFRRPYYAIEAELTFEYAPAVAAGYEVYYLIPEVNQTDQRMLFDQDKLKMENEFVKVMVHENGTYTISNQQTGVSYPGLGIYEDTGDIGNEYMFKETGDGFRVRSEKMEQMNVIENNGLIASIEIIQSMKVPAHADDQLQEERQNLVWHPERKSGRSNEMTNIQIKTTLTLEKHARGLMVSTVVDNQAKDHRLRVLFPAGSKEEFHLADSVFEVSKRPNVPEKEWKNPAFDHHMQRFVSLNGLTVAGKGLHEYEVSGQDTIELTLLRSVGELGDWGVFETPEAQSSGEQSAEYMVIPDSTHKAFDEAYRFPIPAAVAVAGCHSGNKSKVSALFEWQGEGLILTSIKPRLQGEGTVIRWFNPSDNIVTLEVDVLDEKEIYHSTVLEKKAELLGSGRVNIEVKPYEIMTLLVSEGDKRNEY</sequence>
<comment type="similarity">
    <text evidence="1">Belongs to the glycosyl hydrolase 38 family.</text>
</comment>
<dbReference type="InterPro" id="IPR011682">
    <property type="entry name" value="Glyco_hydro_38_C"/>
</dbReference>
<proteinExistence type="inferred from homology"/>
<dbReference type="SUPFAM" id="SSF88713">
    <property type="entry name" value="Glycoside hydrolase/deacetylase"/>
    <property type="match status" value="1"/>
</dbReference>